<comment type="caution">
    <text evidence="2">The sequence shown here is derived from an EMBL/GenBank/DDBJ whole genome shotgun (WGS) entry which is preliminary data.</text>
</comment>
<keyword evidence="1" id="KW-0812">Transmembrane</keyword>
<keyword evidence="1" id="KW-0472">Membrane</keyword>
<sequence length="164" mass="18883">MFTNISWTNYTIVASLLLASWYLFIAFRFYFEEIKEIVTGSRKFQFSAVNEKSTPQSKHDFKDHEFIDSTSSAAISSFVASDTTFQDVDALVERIKSVIADAINRKILKQELLDYLRLVLEEYPTVKNSPFRSSVSEFIVSESAKIETIDLIQAEVEDLWDDKI</sequence>
<keyword evidence="3" id="KW-1185">Reference proteome</keyword>
<protein>
    <submittedName>
        <fullName evidence="2">Uncharacterized protein</fullName>
    </submittedName>
</protein>
<dbReference type="EMBL" id="JACRUM010000002">
    <property type="protein sequence ID" value="MBC5862863.1"/>
    <property type="molecule type" value="Genomic_DNA"/>
</dbReference>
<keyword evidence="1" id="KW-1133">Transmembrane helix</keyword>
<proteinExistence type="predicted"/>
<accession>A0ABR7JED6</accession>
<gene>
    <name evidence="2" type="ORF">H8R26_05455</name>
</gene>
<feature type="transmembrane region" description="Helical" evidence="1">
    <location>
        <begin position="12"/>
        <end position="31"/>
    </location>
</feature>
<dbReference type="RefSeq" id="WP_166134113.1">
    <property type="nucleotide sequence ID" value="NZ_JAAOBY010000002.1"/>
</dbReference>
<reference evidence="2 3" key="1">
    <citation type="submission" date="2020-08" db="EMBL/GenBank/DDBJ databases">
        <title>Description of novel Flavobacterium F-400 isolate.</title>
        <authorList>
            <person name="Saticioglu I."/>
            <person name="Duman M."/>
            <person name="Altun S."/>
        </authorList>
    </citation>
    <scope>NUCLEOTIDE SEQUENCE [LARGE SCALE GENOMIC DNA]</scope>
    <source>
        <strain evidence="2 3">F-400</strain>
    </source>
</reference>
<dbReference type="Proteomes" id="UP000621670">
    <property type="component" value="Unassembled WGS sequence"/>
</dbReference>
<evidence type="ECO:0000313" key="2">
    <source>
        <dbReference type="EMBL" id="MBC5862863.1"/>
    </source>
</evidence>
<evidence type="ECO:0000256" key="1">
    <source>
        <dbReference type="SAM" id="Phobius"/>
    </source>
</evidence>
<name>A0ABR7JED6_9FLAO</name>
<evidence type="ECO:0000313" key="3">
    <source>
        <dbReference type="Proteomes" id="UP000621670"/>
    </source>
</evidence>
<organism evidence="2 3">
    <name type="scientific">Flavobacterium turcicum</name>
    <dbReference type="NCBI Taxonomy" id="2764718"/>
    <lineage>
        <taxon>Bacteria</taxon>
        <taxon>Pseudomonadati</taxon>
        <taxon>Bacteroidota</taxon>
        <taxon>Flavobacteriia</taxon>
        <taxon>Flavobacteriales</taxon>
        <taxon>Flavobacteriaceae</taxon>
        <taxon>Flavobacterium</taxon>
    </lineage>
</organism>